<comment type="caution">
    <text evidence="2">The sequence shown here is derived from an EMBL/GenBank/DDBJ whole genome shotgun (WGS) entry which is preliminary data.</text>
</comment>
<evidence type="ECO:0000256" key="1">
    <source>
        <dbReference type="SAM" id="SignalP"/>
    </source>
</evidence>
<keyword evidence="1" id="KW-0732">Signal</keyword>
<reference evidence="2" key="1">
    <citation type="journal article" date="2021" name="Sci. Rep.">
        <title>Diploid genomic architecture of Nitzschia inconspicua, an elite biomass production diatom.</title>
        <authorList>
            <person name="Oliver A."/>
            <person name="Podell S."/>
            <person name="Pinowska A."/>
            <person name="Traller J.C."/>
            <person name="Smith S.R."/>
            <person name="McClure R."/>
            <person name="Beliaev A."/>
            <person name="Bohutskyi P."/>
            <person name="Hill E.A."/>
            <person name="Rabines A."/>
            <person name="Zheng H."/>
            <person name="Allen L.Z."/>
            <person name="Kuo A."/>
            <person name="Grigoriev I.V."/>
            <person name="Allen A.E."/>
            <person name="Hazlebeck D."/>
            <person name="Allen E.E."/>
        </authorList>
    </citation>
    <scope>NUCLEOTIDE SEQUENCE</scope>
    <source>
        <strain evidence="2">Hildebrandi</strain>
    </source>
</reference>
<dbReference type="EMBL" id="JAGRRH010000009">
    <property type="protein sequence ID" value="KAG7364600.1"/>
    <property type="molecule type" value="Genomic_DNA"/>
</dbReference>
<protein>
    <recommendedName>
        <fullName evidence="4">Plastid lipid-associated protein/fibrillin conserved domain-containing protein</fullName>
    </recommendedName>
</protein>
<evidence type="ECO:0008006" key="4">
    <source>
        <dbReference type="Google" id="ProtNLM"/>
    </source>
</evidence>
<sequence length="256" mass="28311">MRRLFLLFFFSFWLGKNSSAFLTSGPEQRTNSCSKNVVVHQSRAKTALHAVPTTKQNLLNSLDDSQGFNSATKERTKLVEELTKTNPTPKPGSKEAFSRFAVGTWKIVYAPHISTMGSLAGGSFDPVVYIMHPDGLMTSHARFSFPLIGSGWLSVSGTYGSNDDDRVCRVDFDKAWLSIDSHDTNSESAPIATFDDVPESLSKIIIQTLGQIGFVKSVSVFPVSYLDHDTIVFDFELLGTRICARKVASMEHKTFL</sequence>
<accession>A0A9K3PZB2</accession>
<feature type="chain" id="PRO_5039943869" description="Plastid lipid-associated protein/fibrillin conserved domain-containing protein" evidence="1">
    <location>
        <begin position="21"/>
        <end position="256"/>
    </location>
</feature>
<evidence type="ECO:0000313" key="2">
    <source>
        <dbReference type="EMBL" id="KAG7364600.1"/>
    </source>
</evidence>
<dbReference type="AlphaFoldDB" id="A0A9K3PZB2"/>
<feature type="signal peptide" evidence="1">
    <location>
        <begin position="1"/>
        <end position="20"/>
    </location>
</feature>
<name>A0A9K3PZB2_9STRA</name>
<reference evidence="2" key="2">
    <citation type="submission" date="2021-04" db="EMBL/GenBank/DDBJ databases">
        <authorList>
            <person name="Podell S."/>
        </authorList>
    </citation>
    <scope>NUCLEOTIDE SEQUENCE</scope>
    <source>
        <strain evidence="2">Hildebrandi</strain>
    </source>
</reference>
<evidence type="ECO:0000313" key="3">
    <source>
        <dbReference type="Proteomes" id="UP000693970"/>
    </source>
</evidence>
<proteinExistence type="predicted"/>
<keyword evidence="3" id="KW-1185">Reference proteome</keyword>
<gene>
    <name evidence="2" type="ORF">IV203_037802</name>
</gene>
<dbReference type="Proteomes" id="UP000693970">
    <property type="component" value="Unassembled WGS sequence"/>
</dbReference>
<organism evidence="2 3">
    <name type="scientific">Nitzschia inconspicua</name>
    <dbReference type="NCBI Taxonomy" id="303405"/>
    <lineage>
        <taxon>Eukaryota</taxon>
        <taxon>Sar</taxon>
        <taxon>Stramenopiles</taxon>
        <taxon>Ochrophyta</taxon>
        <taxon>Bacillariophyta</taxon>
        <taxon>Bacillariophyceae</taxon>
        <taxon>Bacillariophycidae</taxon>
        <taxon>Bacillariales</taxon>
        <taxon>Bacillariaceae</taxon>
        <taxon>Nitzschia</taxon>
    </lineage>
</organism>
<dbReference type="OrthoDB" id="523511at2759"/>